<dbReference type="Proteomes" id="UP000229336">
    <property type="component" value="Unassembled WGS sequence"/>
</dbReference>
<dbReference type="AlphaFoldDB" id="A0A2M7TS26"/>
<dbReference type="GO" id="GO:0004803">
    <property type="term" value="F:transposase activity"/>
    <property type="evidence" value="ECO:0007669"/>
    <property type="project" value="InterPro"/>
</dbReference>
<proteinExistence type="predicted"/>
<sequence length="194" mass="23071">MKFVKFPFKVEKQYRLPGYDYSGGGYYFVTICTQDRLNILRCVGTDPRVRSSYKKQPCGLLSEFGNLCQQWWLKIPDKFPGTELDKFCFMPNHFHGILIIRYKCKAQTRGSAPTNYTGGSAPTVGNVIQWFKTMTTNEYIRNVKTQSWPKFSKHVWQPRFHDRVIRNEKEYWAIKRYILDNPKNWDKDKENIMK</sequence>
<dbReference type="GO" id="GO:0043565">
    <property type="term" value="F:sequence-specific DNA binding"/>
    <property type="evidence" value="ECO:0007669"/>
    <property type="project" value="TreeGrafter"/>
</dbReference>
<protein>
    <recommendedName>
        <fullName evidence="1">Transposase IS200-like domain-containing protein</fullName>
    </recommendedName>
</protein>
<dbReference type="SUPFAM" id="SSF143422">
    <property type="entry name" value="Transposase IS200-like"/>
    <property type="match status" value="1"/>
</dbReference>
<evidence type="ECO:0000259" key="1">
    <source>
        <dbReference type="SMART" id="SM01321"/>
    </source>
</evidence>
<evidence type="ECO:0000313" key="3">
    <source>
        <dbReference type="Proteomes" id="UP000229336"/>
    </source>
</evidence>
<dbReference type="GO" id="GO:0006313">
    <property type="term" value="P:DNA transposition"/>
    <property type="evidence" value="ECO:0007669"/>
    <property type="project" value="InterPro"/>
</dbReference>
<dbReference type="InterPro" id="IPR036515">
    <property type="entry name" value="Transposase_17_sf"/>
</dbReference>
<dbReference type="PANTHER" id="PTHR36966:SF1">
    <property type="entry name" value="REP-ASSOCIATED TYROSINE TRANSPOSASE"/>
    <property type="match status" value="1"/>
</dbReference>
<comment type="caution">
    <text evidence="2">The sequence shown here is derived from an EMBL/GenBank/DDBJ whole genome shotgun (WGS) entry which is preliminary data.</text>
</comment>
<accession>A0A2M7TS26</accession>
<dbReference type="PANTHER" id="PTHR36966">
    <property type="entry name" value="REP-ASSOCIATED TYROSINE TRANSPOSASE"/>
    <property type="match status" value="1"/>
</dbReference>
<feature type="domain" description="Transposase IS200-like" evidence="1">
    <location>
        <begin position="22"/>
        <end position="181"/>
    </location>
</feature>
<dbReference type="InterPro" id="IPR002686">
    <property type="entry name" value="Transposase_17"/>
</dbReference>
<dbReference type="InterPro" id="IPR052715">
    <property type="entry name" value="RAYT_transposase"/>
</dbReference>
<dbReference type="EMBL" id="PFNX01000068">
    <property type="protein sequence ID" value="PIZ58366.1"/>
    <property type="molecule type" value="Genomic_DNA"/>
</dbReference>
<reference evidence="3" key="1">
    <citation type="submission" date="2017-09" db="EMBL/GenBank/DDBJ databases">
        <title>Depth-based differentiation of microbial function through sediment-hosted aquifers and enrichment of novel symbionts in the deep terrestrial subsurface.</title>
        <authorList>
            <person name="Probst A.J."/>
            <person name="Ladd B."/>
            <person name="Jarett J.K."/>
            <person name="Geller-Mcgrath D.E."/>
            <person name="Sieber C.M.K."/>
            <person name="Emerson J.B."/>
            <person name="Anantharaman K."/>
            <person name="Thomas B.C."/>
            <person name="Malmstrom R."/>
            <person name="Stieglmeier M."/>
            <person name="Klingl A."/>
            <person name="Woyke T."/>
            <person name="Ryan C.M."/>
            <person name="Banfield J.F."/>
        </authorList>
    </citation>
    <scope>NUCLEOTIDE SEQUENCE [LARGE SCALE GENOMIC DNA]</scope>
</reference>
<dbReference type="Gene3D" id="3.30.70.1290">
    <property type="entry name" value="Transposase IS200-like"/>
    <property type="match status" value="1"/>
</dbReference>
<name>A0A2M7TS26_9BACT</name>
<gene>
    <name evidence="2" type="ORF">COY20_03705</name>
</gene>
<organism evidence="2 3">
    <name type="scientific">Candidatus Shapirobacteria bacterium CG_4_10_14_0_2_um_filter_40_12</name>
    <dbReference type="NCBI Taxonomy" id="1974871"/>
    <lineage>
        <taxon>Bacteria</taxon>
        <taxon>Candidatus Shapironibacteriota</taxon>
    </lineage>
</organism>
<dbReference type="SMART" id="SM01321">
    <property type="entry name" value="Y1_Tnp"/>
    <property type="match status" value="1"/>
</dbReference>
<evidence type="ECO:0000313" key="2">
    <source>
        <dbReference type="EMBL" id="PIZ58366.1"/>
    </source>
</evidence>